<dbReference type="GO" id="GO:0098552">
    <property type="term" value="C:side of membrane"/>
    <property type="evidence" value="ECO:0007669"/>
    <property type="project" value="UniProtKB-ARBA"/>
</dbReference>
<protein>
    <submittedName>
        <fullName evidence="7">Stomatin-like protein 2</fullName>
    </submittedName>
</protein>
<comment type="subcellular location">
    <subcellularLocation>
        <location evidence="1">Mitochondrion</location>
    </subcellularLocation>
</comment>
<evidence type="ECO:0000313" key="7">
    <source>
        <dbReference type="EMBL" id="KAK1443084.1"/>
    </source>
</evidence>
<evidence type="ECO:0000256" key="1">
    <source>
        <dbReference type="ARBA" id="ARBA00004173"/>
    </source>
</evidence>
<dbReference type="PRINTS" id="PR00721">
    <property type="entry name" value="STOMATIN"/>
</dbReference>
<accession>A0AAD8LIY7</accession>
<keyword evidence="5" id="KW-0732">Signal</keyword>
<dbReference type="GO" id="GO:0007005">
    <property type="term" value="P:mitochondrion organization"/>
    <property type="evidence" value="ECO:0007669"/>
    <property type="project" value="TreeGrafter"/>
</dbReference>
<proteinExistence type="inferred from homology"/>
<dbReference type="InterPro" id="IPR001972">
    <property type="entry name" value="Stomatin_HflK_fam"/>
</dbReference>
<dbReference type="Proteomes" id="UP001230268">
    <property type="component" value="Unassembled WGS sequence"/>
</dbReference>
<keyword evidence="8" id="KW-1185">Reference proteome</keyword>
<dbReference type="Pfam" id="PF16200">
    <property type="entry name" value="Band_7_C"/>
    <property type="match status" value="1"/>
</dbReference>
<dbReference type="InterPro" id="IPR036013">
    <property type="entry name" value="Band_7/SPFH_dom_sf"/>
</dbReference>
<dbReference type="CDD" id="cd08829">
    <property type="entry name" value="SPFH_paraslipin"/>
    <property type="match status" value="1"/>
</dbReference>
<evidence type="ECO:0000256" key="2">
    <source>
        <dbReference type="ARBA" id="ARBA00008164"/>
    </source>
</evidence>
<evidence type="ECO:0000256" key="3">
    <source>
        <dbReference type="ARBA" id="ARBA00023128"/>
    </source>
</evidence>
<evidence type="ECO:0000256" key="5">
    <source>
        <dbReference type="SAM" id="SignalP"/>
    </source>
</evidence>
<dbReference type="InterPro" id="IPR050710">
    <property type="entry name" value="Band7/mec-2_domain"/>
</dbReference>
<evidence type="ECO:0000313" key="8">
    <source>
        <dbReference type="Proteomes" id="UP001230268"/>
    </source>
</evidence>
<dbReference type="EMBL" id="JAVEPI010000003">
    <property type="protein sequence ID" value="KAK1443084.1"/>
    <property type="molecule type" value="Genomic_DNA"/>
</dbReference>
<dbReference type="SMART" id="SM00244">
    <property type="entry name" value="PHB"/>
    <property type="match status" value="1"/>
</dbReference>
<dbReference type="GO" id="GO:0005886">
    <property type="term" value="C:plasma membrane"/>
    <property type="evidence" value="ECO:0007669"/>
    <property type="project" value="UniProtKB-ARBA"/>
</dbReference>
<dbReference type="FunFam" id="3.30.479.30:FF:000004">
    <property type="entry name" value="Putative membrane protease family, stomatin"/>
    <property type="match status" value="1"/>
</dbReference>
<dbReference type="Pfam" id="PF01145">
    <property type="entry name" value="Band_7"/>
    <property type="match status" value="1"/>
</dbReference>
<sequence length="488" mass="53919">MLKGILLLLLLGKYAAVHCMNVAAKSQESREPFSMEEIFGRLKQMKGNTVSSDEALEQIKGDIEAAGMDLSNDFNNLDKEGKEALTAISSYVGEYAAMIIARKCTILVATLSPVDIALSAQRSANQNANGFSEPKNDTLPLLIQIVEVFKSQPQDFDYNVISDFICSRGKQIARTHMGVVIVPQQTVYVIERFGKYNRTIGAGFHILLPGIDNIAYIHSLKEDAIVIPNQTAITKDNVILQIDGVLYVKCVDPYHASYGIEDPIFSMTQMAQTTMRSELGKLSLDTTFLERDNLNQKIVEAINAAAANWGMICIRYEIRDINLPKTIVAAMERQVEAERSKRASILRSEGDKESEINMAISRRQVEILKAEGEAIAERQRADATSYALKKIHDTLKESGDLEAVSLRLAEKYIAAFANMAKKSNTVIVPTNVTGVNEMVLQAMALFKSLNKGGGDMQAGHRLLDNHQSAESDFDESNPLFGNTNEKED</sequence>
<dbReference type="InterPro" id="IPR001107">
    <property type="entry name" value="Band_7"/>
</dbReference>
<comment type="similarity">
    <text evidence="2">Belongs to the band 7/mec-2 family.</text>
</comment>
<reference evidence="7" key="1">
    <citation type="submission" date="2023-08" db="EMBL/GenBank/DDBJ databases">
        <title>Draft sequence of the Babesia gibsoni genome.</title>
        <authorList>
            <person name="Yamagishi J.Y."/>
            <person name="Xuan X.X."/>
        </authorList>
    </citation>
    <scope>NUCLEOTIDE SEQUENCE</scope>
    <source>
        <strain evidence="7">Azabu</strain>
    </source>
</reference>
<gene>
    <name evidence="7" type="ORF">BgAZ_306020</name>
</gene>
<evidence type="ECO:0000259" key="6">
    <source>
        <dbReference type="SMART" id="SM00244"/>
    </source>
</evidence>
<feature type="domain" description="Band 7" evidence="6">
    <location>
        <begin position="177"/>
        <end position="335"/>
    </location>
</feature>
<dbReference type="AlphaFoldDB" id="A0AAD8LIY7"/>
<comment type="caution">
    <text evidence="7">The sequence shown here is derived from an EMBL/GenBank/DDBJ whole genome shotgun (WGS) entry which is preliminary data.</text>
</comment>
<dbReference type="PANTHER" id="PTHR43327">
    <property type="entry name" value="STOMATIN-LIKE PROTEIN 2, MITOCHONDRIAL"/>
    <property type="match status" value="1"/>
</dbReference>
<keyword evidence="3" id="KW-0496">Mitochondrion</keyword>
<organism evidence="7 8">
    <name type="scientific">Babesia gibsoni</name>
    <dbReference type="NCBI Taxonomy" id="33632"/>
    <lineage>
        <taxon>Eukaryota</taxon>
        <taxon>Sar</taxon>
        <taxon>Alveolata</taxon>
        <taxon>Apicomplexa</taxon>
        <taxon>Aconoidasida</taxon>
        <taxon>Piroplasmida</taxon>
        <taxon>Babesiidae</taxon>
        <taxon>Babesia</taxon>
    </lineage>
</organism>
<evidence type="ECO:0000256" key="4">
    <source>
        <dbReference type="SAM" id="MobiDB-lite"/>
    </source>
</evidence>
<feature type="region of interest" description="Disordered" evidence="4">
    <location>
        <begin position="465"/>
        <end position="488"/>
    </location>
</feature>
<dbReference type="PANTHER" id="PTHR43327:SF10">
    <property type="entry name" value="STOMATIN-LIKE PROTEIN 2, MITOCHONDRIAL"/>
    <property type="match status" value="1"/>
</dbReference>
<dbReference type="SUPFAM" id="SSF117892">
    <property type="entry name" value="Band 7/SPFH domain"/>
    <property type="match status" value="1"/>
</dbReference>
<feature type="signal peptide" evidence="5">
    <location>
        <begin position="1"/>
        <end position="19"/>
    </location>
</feature>
<feature type="chain" id="PRO_5042084603" evidence="5">
    <location>
        <begin position="20"/>
        <end position="488"/>
    </location>
</feature>
<feature type="compositionally biased region" description="Polar residues" evidence="4">
    <location>
        <begin position="479"/>
        <end position="488"/>
    </location>
</feature>
<dbReference type="Gene3D" id="3.30.479.30">
    <property type="entry name" value="Band 7 domain"/>
    <property type="match status" value="1"/>
</dbReference>
<name>A0AAD8LIY7_BABGI</name>
<dbReference type="GO" id="GO:0005739">
    <property type="term" value="C:mitochondrion"/>
    <property type="evidence" value="ECO:0007669"/>
    <property type="project" value="UniProtKB-SubCell"/>
</dbReference>
<dbReference type="InterPro" id="IPR032435">
    <property type="entry name" value="STML2-like_C"/>
</dbReference>